<dbReference type="SMART" id="SM00326">
    <property type="entry name" value="SH3"/>
    <property type="match status" value="2"/>
</dbReference>
<dbReference type="Gene3D" id="2.30.30.40">
    <property type="entry name" value="SH3 Domains"/>
    <property type="match status" value="2"/>
</dbReference>
<name>A0A8H3I5T7_9LECA</name>
<keyword evidence="6" id="KW-1185">Reference proteome</keyword>
<organism evidence="5 6">
    <name type="scientific">Imshaugia aleurites</name>
    <dbReference type="NCBI Taxonomy" id="172621"/>
    <lineage>
        <taxon>Eukaryota</taxon>
        <taxon>Fungi</taxon>
        <taxon>Dikarya</taxon>
        <taxon>Ascomycota</taxon>
        <taxon>Pezizomycotina</taxon>
        <taxon>Lecanoromycetes</taxon>
        <taxon>OSLEUM clade</taxon>
        <taxon>Lecanoromycetidae</taxon>
        <taxon>Lecanorales</taxon>
        <taxon>Lecanorineae</taxon>
        <taxon>Parmeliaceae</taxon>
        <taxon>Imshaugia</taxon>
    </lineage>
</organism>
<evidence type="ECO:0000313" key="6">
    <source>
        <dbReference type="Proteomes" id="UP000664534"/>
    </source>
</evidence>
<evidence type="ECO:0000259" key="4">
    <source>
        <dbReference type="PROSITE" id="PS50002"/>
    </source>
</evidence>
<dbReference type="Pfam" id="PF00018">
    <property type="entry name" value="SH3_1"/>
    <property type="match status" value="1"/>
</dbReference>
<gene>
    <name evidence="5" type="primary">NCK2</name>
    <name evidence="5" type="ORF">IMSHALPRED_000029</name>
</gene>
<dbReference type="SUPFAM" id="SSF50044">
    <property type="entry name" value="SH3-domain"/>
    <property type="match status" value="2"/>
</dbReference>
<dbReference type="PROSITE" id="PS50002">
    <property type="entry name" value="SH3"/>
    <property type="match status" value="2"/>
</dbReference>
<evidence type="ECO:0000256" key="2">
    <source>
        <dbReference type="PROSITE-ProRule" id="PRU00192"/>
    </source>
</evidence>
<evidence type="ECO:0000313" key="5">
    <source>
        <dbReference type="EMBL" id="CAF9904400.1"/>
    </source>
</evidence>
<evidence type="ECO:0000256" key="1">
    <source>
        <dbReference type="ARBA" id="ARBA00022443"/>
    </source>
</evidence>
<accession>A0A8H3I5T7</accession>
<keyword evidence="1 2" id="KW-0728">SH3 domain</keyword>
<dbReference type="EMBL" id="CAJPDT010000001">
    <property type="protein sequence ID" value="CAF9904400.1"/>
    <property type="molecule type" value="Genomic_DNA"/>
</dbReference>
<evidence type="ECO:0000256" key="3">
    <source>
        <dbReference type="SAM" id="MobiDB-lite"/>
    </source>
</evidence>
<sequence length="631" mass="70859">MPDPLSITVGVASIVNGSIKALEKYNELRATFNSTDVSVLSAKTQCDCVLIALNKIQNTLLSRPRLASRWTSGEDVSGRNLQSTMGACETTFAIITERLHNVINESTDKHGKATTKAKLDYLWKVSEIKEALAHVSSLVAALNLLLTALNTESQAEMMDILTSARTRSIFSKVSSNARTIKAAQDRLSERSIGALSTSSMEDQDFEFDAFVINTEIYRKAWMTAKKRKPQIQINSSDVVRYEQRYLAKAIASFDPGQEHPEQIGFVRFETLEVSTISGEWWQAKKDTGEEGLAPSRYLTLFDAHLPLHNDIGPRRVKAVYRYVKNPEKPYELDFNKGEVLEAWDRVPGWWNAKKDSGEIGLVPSPYFILDGDTIPAEDQSIKFLRLPPPPFPKRVEELSLSTHNEDNNNVAADENTPDLFSYLDSLPIAQAVLAASEEPTSSSTQETATSLQVMEGEHHDRQKSNRNQSSALSLDSSSLPWSPLSGVLEPHEFEVENILKEPLRFVSQTEFQSMLLSFLKESVIEEKRFQISQDKLESWINWVMSNPGDDDLNIFEMYGLEDEIRSAVLPQLIGFEGEQWGNRNTGAVLDAWVREAVMKGSIRESVQRESVRDLLILWQDSAPQRKGKAPE</sequence>
<dbReference type="OrthoDB" id="5355809at2759"/>
<feature type="domain" description="SH3" evidence="4">
    <location>
        <begin position="311"/>
        <end position="372"/>
    </location>
</feature>
<feature type="region of interest" description="Disordered" evidence="3">
    <location>
        <begin position="434"/>
        <end position="474"/>
    </location>
</feature>
<feature type="domain" description="SH3" evidence="4">
    <location>
        <begin position="242"/>
        <end position="303"/>
    </location>
</feature>
<dbReference type="InterPro" id="IPR036028">
    <property type="entry name" value="SH3-like_dom_sf"/>
</dbReference>
<feature type="compositionally biased region" description="Low complexity" evidence="3">
    <location>
        <begin position="434"/>
        <end position="450"/>
    </location>
</feature>
<dbReference type="AlphaFoldDB" id="A0A8H3I5T7"/>
<reference evidence="5" key="1">
    <citation type="submission" date="2021-03" db="EMBL/GenBank/DDBJ databases">
        <authorList>
            <person name="Tagirdzhanova G."/>
        </authorList>
    </citation>
    <scope>NUCLEOTIDE SEQUENCE</scope>
</reference>
<dbReference type="InterPro" id="IPR001452">
    <property type="entry name" value="SH3_domain"/>
</dbReference>
<proteinExistence type="predicted"/>
<protein>
    <submittedName>
        <fullName evidence="5">Cytoplasmic protein nck2</fullName>
    </submittedName>
</protein>
<comment type="caution">
    <text evidence="5">The sequence shown here is derived from an EMBL/GenBank/DDBJ whole genome shotgun (WGS) entry which is preliminary data.</text>
</comment>
<dbReference type="Proteomes" id="UP000664534">
    <property type="component" value="Unassembled WGS sequence"/>
</dbReference>